<comment type="subcellular location">
    <subcellularLocation>
        <location evidence="10">Cytoplasm</location>
    </subcellularLocation>
</comment>
<dbReference type="InterPro" id="IPR029063">
    <property type="entry name" value="SAM-dependent_MTases_sf"/>
</dbReference>
<feature type="domain" description="FAD dependent oxidoreductase" evidence="12">
    <location>
        <begin position="271"/>
        <end position="629"/>
    </location>
</feature>
<gene>
    <name evidence="10" type="primary">mnmC</name>
    <name evidence="14" type="ORF">B0681_01235</name>
</gene>
<comment type="similarity">
    <text evidence="10">In the N-terminal section; belongs to the methyltransferase superfamily. tRNA (mnm(5)s(2)U34)-methyltransferase family.</text>
</comment>
<dbReference type="HAMAP" id="MF_01102">
    <property type="entry name" value="MnmC"/>
    <property type="match status" value="1"/>
</dbReference>
<sequence length="660" mass="72606">MTNQHTPYAPLSTADIHWKTDAEGHTVPTSQQFDDVYFSHTGGLAEARHVFINGNDLPHRWSLLDPRSCFVIAETGFGTGLNFLAACQQWNESAPSTARLHFISTEKFPLTQSDLRQALSAWRDNPTLQRWIDRLIAQYPLPMSGCHRLHIAPTITLDLWFGDASQSLDELIKTQESARVDAWFLDGFAPAKNSDMWCDALFDQMAKLSHANTTLATFTAAGFVRRGLIAAGFDIIKTPGFGRKREMISSQHPPSQPTLSPSAHNTPSKKIALIGGGISGVSLAFALKRRGHDIHLFEPNGLMSGASGNPCALFAPKLTVLEKAADHLPTVSFLYAHRHYQALNDAAKNSDQRVFDTIGVTDLLLPSQKSADKRRAMIYPYPKSLIHEALNDNHSSDEQINAIHQDLSCADIVAHVPMGGILYPAKIAQAFDAARPATHISASVIRISESADKVSISTSDGQEQQTYDFDQVVICAGFVSSQIEQSLFDCRKIRGQVSWVALDSDPTDGAKHAIKYDGYCSQFYDDALGSQALLFGASFVRNSTDTTISEHEHQDNLHKLRTALPTYCDTLNISDHPKFHGRASIRAQTPDYHPIIGLIPGQKRSFCMYGMGSKGFSFAPLCAEILSELMDQGILPISKALLDNLSPNRPRLTVPLDQSK</sequence>
<dbReference type="EC" id="1.5.-.-" evidence="10"/>
<feature type="region of interest" description="FAD-dependent cmnm(5)s(2)U34 oxidoreductase" evidence="10">
    <location>
        <begin position="274"/>
        <end position="660"/>
    </location>
</feature>
<evidence type="ECO:0000259" key="12">
    <source>
        <dbReference type="Pfam" id="PF01266"/>
    </source>
</evidence>
<keyword evidence="15" id="KW-1185">Reference proteome</keyword>
<evidence type="ECO:0000313" key="15">
    <source>
        <dbReference type="Proteomes" id="UP000190683"/>
    </source>
</evidence>
<evidence type="ECO:0000256" key="11">
    <source>
        <dbReference type="SAM" id="MobiDB-lite"/>
    </source>
</evidence>
<keyword evidence="1 10" id="KW-0963">Cytoplasm</keyword>
<dbReference type="RefSeq" id="WP_078316926.1">
    <property type="nucleotide sequence ID" value="NZ_MUYV01000001.1"/>
</dbReference>
<dbReference type="GO" id="GO:0032259">
    <property type="term" value="P:methylation"/>
    <property type="evidence" value="ECO:0007669"/>
    <property type="project" value="UniProtKB-KW"/>
</dbReference>
<evidence type="ECO:0000256" key="10">
    <source>
        <dbReference type="HAMAP-Rule" id="MF_01102"/>
    </source>
</evidence>
<dbReference type="Proteomes" id="UP000190683">
    <property type="component" value="Unassembled WGS sequence"/>
</dbReference>
<dbReference type="STRING" id="573983.B0681_01235"/>
<keyword evidence="2 10" id="KW-0489">Methyltransferase</keyword>
<dbReference type="GO" id="GO:0002097">
    <property type="term" value="P:tRNA wobble base modification"/>
    <property type="evidence" value="ECO:0007669"/>
    <property type="project" value="UniProtKB-UniRule"/>
</dbReference>
<dbReference type="NCBIfam" id="NF033855">
    <property type="entry name" value="tRNA_MNMC2"/>
    <property type="match status" value="1"/>
</dbReference>
<reference evidence="14 15" key="1">
    <citation type="submission" date="2017-02" db="EMBL/GenBank/DDBJ databases">
        <title>Draft genome sequence of Moraxella porci CCUG 54912T type strain.</title>
        <authorList>
            <person name="Salva-Serra F."/>
            <person name="Engstrom-Jakobsson H."/>
            <person name="Thorell K."/>
            <person name="Jaen-Luchoro D."/>
            <person name="Gonzales-Siles L."/>
            <person name="Karlsson R."/>
            <person name="Yazdan S."/>
            <person name="Boulund F."/>
            <person name="Johnning A."/>
            <person name="Engstrand L."/>
            <person name="Kristiansson E."/>
            <person name="Moore E."/>
        </authorList>
    </citation>
    <scope>NUCLEOTIDE SEQUENCE [LARGE SCALE GENOMIC DNA]</scope>
    <source>
        <strain evidence="14 15">CCUG 54912</strain>
    </source>
</reference>
<accession>A0A1T0CW15</accession>
<dbReference type="InterPro" id="IPR017610">
    <property type="entry name" value="tRNA_S-uridine_synth_MnmC_C"/>
</dbReference>
<keyword evidence="9 10" id="KW-0511">Multifunctional enzyme</keyword>
<dbReference type="GO" id="GO:0004808">
    <property type="term" value="F:tRNA (5-methylaminomethyl-2-thiouridylate)(34)-methyltransferase activity"/>
    <property type="evidence" value="ECO:0007669"/>
    <property type="project" value="UniProtKB-EC"/>
</dbReference>
<evidence type="ECO:0000256" key="6">
    <source>
        <dbReference type="ARBA" id="ARBA00022694"/>
    </source>
</evidence>
<evidence type="ECO:0000256" key="4">
    <source>
        <dbReference type="ARBA" id="ARBA00022679"/>
    </source>
</evidence>
<keyword evidence="7 10" id="KW-0274">FAD</keyword>
<dbReference type="InterPro" id="IPR023032">
    <property type="entry name" value="tRNA_MAMT_biosynth_bifunc_MnmC"/>
</dbReference>
<name>A0A1T0CW15_9GAMM</name>
<evidence type="ECO:0000256" key="2">
    <source>
        <dbReference type="ARBA" id="ARBA00022603"/>
    </source>
</evidence>
<dbReference type="InterPro" id="IPR047785">
    <property type="entry name" value="tRNA_MNMC2"/>
</dbReference>
<proteinExistence type="inferred from homology"/>
<feature type="region of interest" description="Disordered" evidence="11">
    <location>
        <begin position="245"/>
        <end position="266"/>
    </location>
</feature>
<comment type="cofactor">
    <cofactor evidence="10">
        <name>FAD</name>
        <dbReference type="ChEBI" id="CHEBI:57692"/>
    </cofactor>
</comment>
<keyword evidence="3 10" id="KW-0285">Flavoprotein</keyword>
<evidence type="ECO:0000256" key="5">
    <source>
        <dbReference type="ARBA" id="ARBA00022691"/>
    </source>
</evidence>
<feature type="domain" description="MnmC-like methyltransferase" evidence="13">
    <location>
        <begin position="127"/>
        <end position="252"/>
    </location>
</feature>
<dbReference type="Gene3D" id="3.40.50.150">
    <property type="entry name" value="Vaccinia Virus protein VP39"/>
    <property type="match status" value="1"/>
</dbReference>
<dbReference type="Gene3D" id="3.30.9.10">
    <property type="entry name" value="D-Amino Acid Oxidase, subunit A, domain 2"/>
    <property type="match status" value="1"/>
</dbReference>
<dbReference type="Gene3D" id="3.50.50.60">
    <property type="entry name" value="FAD/NAD(P)-binding domain"/>
    <property type="match status" value="1"/>
</dbReference>
<dbReference type="InterPro" id="IPR036188">
    <property type="entry name" value="FAD/NAD-bd_sf"/>
</dbReference>
<dbReference type="GO" id="GO:0050660">
    <property type="term" value="F:flavin adenine dinucleotide binding"/>
    <property type="evidence" value="ECO:0007669"/>
    <property type="project" value="UniProtKB-UniRule"/>
</dbReference>
<organism evidence="14 15">
    <name type="scientific">Moraxella porci DSM 25326</name>
    <dbReference type="NCBI Taxonomy" id="573983"/>
    <lineage>
        <taxon>Bacteria</taxon>
        <taxon>Pseudomonadati</taxon>
        <taxon>Pseudomonadota</taxon>
        <taxon>Gammaproteobacteria</taxon>
        <taxon>Moraxellales</taxon>
        <taxon>Moraxellaceae</taxon>
        <taxon>Moraxella</taxon>
    </lineage>
</organism>
<dbReference type="PANTHER" id="PTHR13847:SF283">
    <property type="entry name" value="TRNA 5-METHYLAMINOMETHYL-2-THIOURIDINE BIOSYNTHESIS BIFUNCTIONAL PROTEIN MNMC"/>
    <property type="match status" value="1"/>
</dbReference>
<dbReference type="InterPro" id="IPR006076">
    <property type="entry name" value="FAD-dep_OxRdtase"/>
</dbReference>
<dbReference type="AlphaFoldDB" id="A0A1T0CW15"/>
<keyword evidence="6 10" id="KW-0819">tRNA processing</keyword>
<evidence type="ECO:0000256" key="9">
    <source>
        <dbReference type="ARBA" id="ARBA00023268"/>
    </source>
</evidence>
<dbReference type="Pfam" id="PF05430">
    <property type="entry name" value="Methyltransf_30"/>
    <property type="match status" value="1"/>
</dbReference>
<evidence type="ECO:0000256" key="7">
    <source>
        <dbReference type="ARBA" id="ARBA00022827"/>
    </source>
</evidence>
<dbReference type="GO" id="GO:0005737">
    <property type="term" value="C:cytoplasm"/>
    <property type="evidence" value="ECO:0007669"/>
    <property type="project" value="UniProtKB-SubCell"/>
</dbReference>
<dbReference type="Pfam" id="PF01266">
    <property type="entry name" value="DAO"/>
    <property type="match status" value="1"/>
</dbReference>
<keyword evidence="8 10" id="KW-0560">Oxidoreductase</keyword>
<evidence type="ECO:0000259" key="13">
    <source>
        <dbReference type="Pfam" id="PF05430"/>
    </source>
</evidence>
<feature type="compositionally biased region" description="Polar residues" evidence="11">
    <location>
        <begin position="248"/>
        <end position="266"/>
    </location>
</feature>
<evidence type="ECO:0000256" key="1">
    <source>
        <dbReference type="ARBA" id="ARBA00022490"/>
    </source>
</evidence>
<evidence type="ECO:0000256" key="8">
    <source>
        <dbReference type="ARBA" id="ARBA00023002"/>
    </source>
</evidence>
<protein>
    <recommendedName>
        <fullName evidence="10">tRNA 5-methylaminomethyl-2-thiouridine biosynthesis bifunctional protein MnmC</fullName>
        <shortName evidence="10">tRNA mnm(5)s(2)U biosynthesis bifunctional protein</shortName>
    </recommendedName>
    <domain>
        <recommendedName>
            <fullName evidence="10">tRNA (mnm(5)s(2)U34)-methyltransferase</fullName>
            <ecNumber evidence="10">2.1.1.61</ecNumber>
        </recommendedName>
    </domain>
    <domain>
        <recommendedName>
            <fullName evidence="10">FAD-dependent cmnm(5)s(2)U34 oxidoreductase</fullName>
            <ecNumber evidence="10">1.5.-.-</ecNumber>
        </recommendedName>
    </domain>
</protein>
<comment type="similarity">
    <text evidence="10">In the C-terminal section; belongs to the DAO family.</text>
</comment>
<comment type="caution">
    <text evidence="14">The sequence shown here is derived from an EMBL/GenBank/DDBJ whole genome shotgun (WGS) entry which is preliminary data.</text>
</comment>
<evidence type="ECO:0000256" key="3">
    <source>
        <dbReference type="ARBA" id="ARBA00022630"/>
    </source>
</evidence>
<feature type="region of interest" description="tRNA (mnm(5)s(2)U34)-methyltransferase" evidence="10">
    <location>
        <begin position="1"/>
        <end position="253"/>
    </location>
</feature>
<evidence type="ECO:0000313" key="14">
    <source>
        <dbReference type="EMBL" id="OOS26536.1"/>
    </source>
</evidence>
<comment type="catalytic activity">
    <reaction evidence="10">
        <text>5-aminomethyl-2-thiouridine(34) in tRNA + S-adenosyl-L-methionine = 5-methylaminomethyl-2-thiouridine(34) in tRNA + S-adenosyl-L-homocysteine + H(+)</text>
        <dbReference type="Rhea" id="RHEA:19569"/>
        <dbReference type="Rhea" id="RHEA-COMP:10195"/>
        <dbReference type="Rhea" id="RHEA-COMP:10197"/>
        <dbReference type="ChEBI" id="CHEBI:15378"/>
        <dbReference type="ChEBI" id="CHEBI:57856"/>
        <dbReference type="ChEBI" id="CHEBI:59789"/>
        <dbReference type="ChEBI" id="CHEBI:74454"/>
        <dbReference type="ChEBI" id="CHEBI:74455"/>
        <dbReference type="EC" id="2.1.1.61"/>
    </reaction>
</comment>
<dbReference type="EC" id="2.1.1.61" evidence="10"/>
<comment type="function">
    <text evidence="10">Catalyzes the last two steps in the biosynthesis of 5-methylaminomethyl-2-thiouridine (mnm(5)s(2)U) at the wobble position (U34) in tRNA. Catalyzes the FAD-dependent demodification of cmnm(5)s(2)U34 to nm(5)s(2)U34, followed by the transfer of a methyl group from S-adenosyl-L-methionine to nm(5)s(2)U34, to form mnm(5)s(2)U34.</text>
</comment>
<dbReference type="PANTHER" id="PTHR13847">
    <property type="entry name" value="SARCOSINE DEHYDROGENASE-RELATED"/>
    <property type="match status" value="1"/>
</dbReference>
<keyword evidence="5 10" id="KW-0949">S-adenosyl-L-methionine</keyword>
<dbReference type="InterPro" id="IPR008471">
    <property type="entry name" value="MnmC-like_methylTransf"/>
</dbReference>
<dbReference type="GO" id="GO:0016645">
    <property type="term" value="F:oxidoreductase activity, acting on the CH-NH group of donors"/>
    <property type="evidence" value="ECO:0007669"/>
    <property type="project" value="InterPro"/>
</dbReference>
<dbReference type="SUPFAM" id="SSF51905">
    <property type="entry name" value="FAD/NAD(P)-binding domain"/>
    <property type="match status" value="1"/>
</dbReference>
<dbReference type="EMBL" id="MUYV01000001">
    <property type="protein sequence ID" value="OOS26536.1"/>
    <property type="molecule type" value="Genomic_DNA"/>
</dbReference>
<dbReference type="NCBIfam" id="TIGR03197">
    <property type="entry name" value="MnmC_Cterm"/>
    <property type="match status" value="1"/>
</dbReference>
<keyword evidence="4 10" id="KW-0808">Transferase</keyword>